<organism evidence="3 4">
    <name type="scientific">Cognatilysobacter bugurensis</name>
    <dbReference type="NCBI Taxonomy" id="543356"/>
    <lineage>
        <taxon>Bacteria</taxon>
        <taxon>Pseudomonadati</taxon>
        <taxon>Pseudomonadota</taxon>
        <taxon>Gammaproteobacteria</taxon>
        <taxon>Lysobacterales</taxon>
        <taxon>Lysobacteraceae</taxon>
        <taxon>Cognatilysobacter</taxon>
    </lineage>
</organism>
<dbReference type="InterPro" id="IPR036291">
    <property type="entry name" value="NAD(P)-bd_dom_sf"/>
</dbReference>
<sequence>MILSRSFDPAELDRVVLGRAESQFHPDIAQRWSDLQHAAGGRRVLVVGGAGTIGSATTALLSRLGPAALHVVDQSENYLAELVRELRGRPEGLAVTDFRTLPLDYGAPVMGRFLEDAEPYDLVLNFAALKHVRSEKDTYSLLQMLDTNVVRHARFKHWLQRHGHAARYFAVSTDKAANPTSLMGASKRLMEDVAFDMHVPADGLVSSARFANVAFSNGSLLQGFLYRLNKQQPLAAPRDTRRYFVSQEESGEICTLSALLGQAGHVLFPRLDPETQLQPLQQVAERVLEYCGLRPEAFETESDARRALPRLAAEKRWPLLLTPLDTSGEKPYEEFVGTDEDVVESGLETLGAVRHVPSRAIGDGVIDLLARATAAESGTLDKRSIVDAIQSVIPGFSHRETGKNLDERL</sequence>
<dbReference type="InterPro" id="IPR003869">
    <property type="entry name" value="Polysac_CapD-like"/>
</dbReference>
<dbReference type="Proteomes" id="UP000646426">
    <property type="component" value="Unassembled WGS sequence"/>
</dbReference>
<comment type="similarity">
    <text evidence="1">Belongs to the polysaccharide synthase family.</text>
</comment>
<keyword evidence="4" id="KW-1185">Reference proteome</keyword>
<reference evidence="3" key="1">
    <citation type="journal article" date="2014" name="Int. J. Syst. Evol. Microbiol.">
        <title>Complete genome sequence of Corynebacterium casei LMG S-19264T (=DSM 44701T), isolated from a smear-ripened cheese.</title>
        <authorList>
            <consortium name="US DOE Joint Genome Institute (JGI-PGF)"/>
            <person name="Walter F."/>
            <person name="Albersmeier A."/>
            <person name="Kalinowski J."/>
            <person name="Ruckert C."/>
        </authorList>
    </citation>
    <scope>NUCLEOTIDE SEQUENCE</scope>
    <source>
        <strain evidence="3">KCTC 23077</strain>
    </source>
</reference>
<protein>
    <submittedName>
        <fullName evidence="3">UDP-N-acetylglucosamine 4,6-dehydratase</fullName>
    </submittedName>
</protein>
<dbReference type="RefSeq" id="WP_189456962.1">
    <property type="nucleotide sequence ID" value="NZ_BMYD01000004.1"/>
</dbReference>
<proteinExistence type="inferred from homology"/>
<dbReference type="SUPFAM" id="SSF51735">
    <property type="entry name" value="NAD(P)-binding Rossmann-fold domains"/>
    <property type="match status" value="1"/>
</dbReference>
<comment type="caution">
    <text evidence="3">The sequence shown here is derived from an EMBL/GenBank/DDBJ whole genome shotgun (WGS) entry which is preliminary data.</text>
</comment>
<accession>A0A918T2S2</accession>
<evidence type="ECO:0000256" key="1">
    <source>
        <dbReference type="ARBA" id="ARBA00007430"/>
    </source>
</evidence>
<dbReference type="PANTHER" id="PTHR43318">
    <property type="entry name" value="UDP-N-ACETYLGLUCOSAMINE 4,6-DEHYDRATASE"/>
    <property type="match status" value="1"/>
</dbReference>
<evidence type="ECO:0000313" key="4">
    <source>
        <dbReference type="Proteomes" id="UP000646426"/>
    </source>
</evidence>
<reference evidence="3" key="2">
    <citation type="submission" date="2020-09" db="EMBL/GenBank/DDBJ databases">
        <authorList>
            <person name="Sun Q."/>
            <person name="Kim S."/>
        </authorList>
    </citation>
    <scope>NUCLEOTIDE SEQUENCE</scope>
    <source>
        <strain evidence="3">KCTC 23077</strain>
    </source>
</reference>
<gene>
    <name evidence="3" type="ORF">GCM10007067_24590</name>
</gene>
<name>A0A918T2S2_9GAMM</name>
<feature type="domain" description="Polysaccharide biosynthesis protein CapD-like" evidence="2">
    <location>
        <begin position="44"/>
        <end position="314"/>
    </location>
</feature>
<dbReference type="InterPro" id="IPR051203">
    <property type="entry name" value="Polysaccharide_Synthase-Rel"/>
</dbReference>
<dbReference type="Gene3D" id="3.40.50.720">
    <property type="entry name" value="NAD(P)-binding Rossmann-like Domain"/>
    <property type="match status" value="1"/>
</dbReference>
<dbReference type="Pfam" id="PF02719">
    <property type="entry name" value="Polysacc_synt_2"/>
    <property type="match status" value="1"/>
</dbReference>
<evidence type="ECO:0000313" key="3">
    <source>
        <dbReference type="EMBL" id="GHA85621.1"/>
    </source>
</evidence>
<dbReference type="EMBL" id="BMYD01000004">
    <property type="protein sequence ID" value="GHA85621.1"/>
    <property type="molecule type" value="Genomic_DNA"/>
</dbReference>
<dbReference type="Gene3D" id="3.90.25.40">
    <property type="match status" value="1"/>
</dbReference>
<dbReference type="AlphaFoldDB" id="A0A918T2S2"/>
<evidence type="ECO:0000259" key="2">
    <source>
        <dbReference type="Pfam" id="PF02719"/>
    </source>
</evidence>
<dbReference type="PANTHER" id="PTHR43318:SF1">
    <property type="entry name" value="POLYSACCHARIDE BIOSYNTHESIS PROTEIN EPSC-RELATED"/>
    <property type="match status" value="1"/>
</dbReference>